<dbReference type="EMBL" id="WHWC01000008">
    <property type="protein sequence ID" value="KAG8377325.1"/>
    <property type="molecule type" value="Genomic_DNA"/>
</dbReference>
<dbReference type="InterPro" id="IPR002156">
    <property type="entry name" value="RNaseH_domain"/>
</dbReference>
<dbReference type="Pfam" id="PF13456">
    <property type="entry name" value="RVT_3"/>
    <property type="match status" value="1"/>
</dbReference>
<protein>
    <recommendedName>
        <fullName evidence="1">RNase H type-1 domain-containing protein</fullName>
    </recommendedName>
</protein>
<keyword evidence="3" id="KW-1185">Reference proteome</keyword>
<comment type="caution">
    <text evidence="2">The sequence shown here is derived from an EMBL/GenBank/DDBJ whole genome shotgun (WGS) entry which is preliminary data.</text>
</comment>
<accession>A0AAV6XDW2</accession>
<dbReference type="AlphaFoldDB" id="A0AAV6XDW2"/>
<evidence type="ECO:0000259" key="1">
    <source>
        <dbReference type="Pfam" id="PF13456"/>
    </source>
</evidence>
<dbReference type="PANTHER" id="PTHR47074">
    <property type="entry name" value="BNAC02G40300D PROTEIN"/>
    <property type="match status" value="1"/>
</dbReference>
<dbReference type="InterPro" id="IPR044730">
    <property type="entry name" value="RNase_H-like_dom_plant"/>
</dbReference>
<dbReference type="GO" id="GO:0003676">
    <property type="term" value="F:nucleic acid binding"/>
    <property type="evidence" value="ECO:0007669"/>
    <property type="project" value="InterPro"/>
</dbReference>
<dbReference type="CDD" id="cd06222">
    <property type="entry name" value="RNase_H_like"/>
    <property type="match status" value="1"/>
</dbReference>
<name>A0AAV6XDW2_9LAMI</name>
<gene>
    <name evidence="2" type="ORF">BUALT_Bualt08G0021500</name>
</gene>
<dbReference type="GO" id="GO:0004523">
    <property type="term" value="F:RNA-DNA hybrid ribonuclease activity"/>
    <property type="evidence" value="ECO:0007669"/>
    <property type="project" value="InterPro"/>
</dbReference>
<sequence>MECPCPFCGSDRENSKHAFLECPFVRLVWGLSDLPWPIISFCPSTTWLWVRHVQAKLGKEEFNFFITVCWFIWHNRNKSIMEKLTTDPDVLIRKARVYCSSYKEALEVCPPLVEEEKDLRWIPPAIGRDSTGSCCAWRQQRLDFSTTPEVAEALVAVEALKPGISRGWRDVVLEGDCLSLIRRLRSPALDLSPIGSIIDDCFLLVASFNSVSFSFVFLCSSIVKAIGLLTVSLELLWVCWKGIPSPLLVSLISFDLTLLNNISTVFLKKKKKKEIKLLRDLRIPIKEEMEIFRLLF</sequence>
<organism evidence="2 3">
    <name type="scientific">Buddleja alternifolia</name>
    <dbReference type="NCBI Taxonomy" id="168488"/>
    <lineage>
        <taxon>Eukaryota</taxon>
        <taxon>Viridiplantae</taxon>
        <taxon>Streptophyta</taxon>
        <taxon>Embryophyta</taxon>
        <taxon>Tracheophyta</taxon>
        <taxon>Spermatophyta</taxon>
        <taxon>Magnoliopsida</taxon>
        <taxon>eudicotyledons</taxon>
        <taxon>Gunneridae</taxon>
        <taxon>Pentapetalae</taxon>
        <taxon>asterids</taxon>
        <taxon>lamiids</taxon>
        <taxon>Lamiales</taxon>
        <taxon>Scrophulariaceae</taxon>
        <taxon>Buddlejeae</taxon>
        <taxon>Buddleja</taxon>
    </lineage>
</organism>
<feature type="domain" description="RNase H type-1" evidence="1">
    <location>
        <begin position="126"/>
        <end position="217"/>
    </location>
</feature>
<dbReference type="Proteomes" id="UP000826271">
    <property type="component" value="Unassembled WGS sequence"/>
</dbReference>
<reference evidence="2" key="1">
    <citation type="submission" date="2019-10" db="EMBL/GenBank/DDBJ databases">
        <authorList>
            <person name="Zhang R."/>
            <person name="Pan Y."/>
            <person name="Wang J."/>
            <person name="Ma R."/>
            <person name="Yu S."/>
        </authorList>
    </citation>
    <scope>NUCLEOTIDE SEQUENCE</scope>
    <source>
        <strain evidence="2">LA-IB0</strain>
        <tissue evidence="2">Leaf</tissue>
    </source>
</reference>
<dbReference type="PANTHER" id="PTHR47074:SF11">
    <property type="entry name" value="REVERSE TRANSCRIPTASE-LIKE PROTEIN"/>
    <property type="match status" value="1"/>
</dbReference>
<proteinExistence type="predicted"/>
<evidence type="ECO:0000313" key="3">
    <source>
        <dbReference type="Proteomes" id="UP000826271"/>
    </source>
</evidence>
<evidence type="ECO:0000313" key="2">
    <source>
        <dbReference type="EMBL" id="KAG8377325.1"/>
    </source>
</evidence>
<dbReference type="InterPro" id="IPR052929">
    <property type="entry name" value="RNase_H-like_EbsB-rel"/>
</dbReference>